<keyword evidence="1" id="KW-0732">Signal</keyword>
<reference evidence="3" key="1">
    <citation type="submission" date="2018-04" db="EMBL/GenBank/DDBJ databases">
        <title>WGS assembly of Panicum hallii.</title>
        <authorList>
            <person name="Lovell J."/>
            <person name="Jenkins J."/>
            <person name="Lowry D."/>
            <person name="Mamidi S."/>
            <person name="Sreedasyam A."/>
            <person name="Weng X."/>
            <person name="Barry K."/>
            <person name="Bonette J."/>
            <person name="Campitelli B."/>
            <person name="Daum C."/>
            <person name="Gordon S."/>
            <person name="Gould B."/>
            <person name="Lipzen A."/>
            <person name="Macqueen A."/>
            <person name="Palacio-Mejia J."/>
            <person name="Plott C."/>
            <person name="Shakirov E."/>
            <person name="Shu S."/>
            <person name="Yoshinaga Y."/>
            <person name="Zane M."/>
            <person name="Rokhsar D."/>
            <person name="Grimwood J."/>
            <person name="Schmutz J."/>
            <person name="Juenger T."/>
        </authorList>
    </citation>
    <scope>NUCLEOTIDE SEQUENCE [LARGE SCALE GENOMIC DNA]</scope>
    <source>
        <strain evidence="3">FIL2</strain>
    </source>
</reference>
<feature type="signal peptide" evidence="1">
    <location>
        <begin position="1"/>
        <end position="21"/>
    </location>
</feature>
<dbReference type="PANTHER" id="PTHR33286">
    <property type="entry name" value="BIFUNCTIONAL INHIBITOR/LIPID-TRANSFER PROTEIN/SEED STORAGE 2S ALBUMIN SUPERFAMILY PROTEIN"/>
    <property type="match status" value="1"/>
</dbReference>
<sequence length="105" mass="11726">MTSAKALGVFVLAISPCPAQAYQLLDLKAKVLHKCMMYIQKTAELMPKRSPPCCDKVRKADAKDICNKFTNDEKVKIKLEKWVQVTRKCESIARGFNCAAFSLTG</sequence>
<dbReference type="InterPro" id="IPR036312">
    <property type="entry name" value="Bifun_inhib/LTP/seed_sf"/>
</dbReference>
<feature type="chain" id="PRO_5015751579" description="Bifunctional inhibitor/plant lipid transfer protein/seed storage helical domain-containing protein" evidence="1">
    <location>
        <begin position="22"/>
        <end position="105"/>
    </location>
</feature>
<protein>
    <recommendedName>
        <fullName evidence="2">Bifunctional inhibitor/plant lipid transfer protein/seed storage helical domain-containing protein</fullName>
    </recommendedName>
</protein>
<dbReference type="InterPro" id="IPR016140">
    <property type="entry name" value="Bifunc_inhib/LTP/seed_store"/>
</dbReference>
<feature type="domain" description="Bifunctional inhibitor/plant lipid transfer protein/seed storage helical" evidence="2">
    <location>
        <begin position="28"/>
        <end position="92"/>
    </location>
</feature>
<evidence type="ECO:0000259" key="2">
    <source>
        <dbReference type="Pfam" id="PF14368"/>
    </source>
</evidence>
<dbReference type="SUPFAM" id="SSF47699">
    <property type="entry name" value="Bifunctional inhibitor/lipid-transfer protein/seed storage 2S albumin"/>
    <property type="match status" value="1"/>
</dbReference>
<dbReference type="EMBL" id="CM008048">
    <property type="protein sequence ID" value="PAN17625.1"/>
    <property type="molecule type" value="Genomic_DNA"/>
</dbReference>
<dbReference type="Proteomes" id="UP000243499">
    <property type="component" value="Chromosome 3"/>
</dbReference>
<dbReference type="AlphaFoldDB" id="A0A2S3H8U8"/>
<accession>A0A2S3H8U8</accession>
<dbReference type="Gramene" id="PAN17625">
    <property type="protein sequence ID" value="PAN17625"/>
    <property type="gene ID" value="PAHAL_3G144700"/>
</dbReference>
<proteinExistence type="predicted"/>
<evidence type="ECO:0000313" key="3">
    <source>
        <dbReference type="EMBL" id="PAN17625.1"/>
    </source>
</evidence>
<dbReference type="Gene3D" id="1.10.110.10">
    <property type="entry name" value="Plant lipid-transfer and hydrophobic proteins"/>
    <property type="match status" value="1"/>
</dbReference>
<gene>
    <name evidence="3" type="ORF">PAHAL_3G144700</name>
</gene>
<name>A0A2S3H8U8_9POAL</name>
<organism evidence="3">
    <name type="scientific">Panicum hallii</name>
    <dbReference type="NCBI Taxonomy" id="206008"/>
    <lineage>
        <taxon>Eukaryota</taxon>
        <taxon>Viridiplantae</taxon>
        <taxon>Streptophyta</taxon>
        <taxon>Embryophyta</taxon>
        <taxon>Tracheophyta</taxon>
        <taxon>Spermatophyta</taxon>
        <taxon>Magnoliopsida</taxon>
        <taxon>Liliopsida</taxon>
        <taxon>Poales</taxon>
        <taxon>Poaceae</taxon>
        <taxon>PACMAD clade</taxon>
        <taxon>Panicoideae</taxon>
        <taxon>Panicodae</taxon>
        <taxon>Paniceae</taxon>
        <taxon>Panicinae</taxon>
        <taxon>Panicum</taxon>
        <taxon>Panicum sect. Panicum</taxon>
    </lineage>
</organism>
<evidence type="ECO:0000256" key="1">
    <source>
        <dbReference type="SAM" id="SignalP"/>
    </source>
</evidence>
<dbReference type="PANTHER" id="PTHR33286:SF16">
    <property type="entry name" value="BIFUNCTIONAL INHIBITOR_PLANT LIPID TRANSFER PROTEIN_SEED STORAGE HELICAL DOMAIN-CONTAINING PROTEIN"/>
    <property type="match status" value="1"/>
</dbReference>
<dbReference type="Pfam" id="PF14368">
    <property type="entry name" value="LTP_2"/>
    <property type="match status" value="1"/>
</dbReference>